<dbReference type="CDD" id="cd04433">
    <property type="entry name" value="AFD_class_I"/>
    <property type="match status" value="1"/>
</dbReference>
<feature type="domain" description="AMP-binding enzyme C-terminal" evidence="3">
    <location>
        <begin position="439"/>
        <end position="517"/>
    </location>
</feature>
<dbReference type="InterPro" id="IPR045851">
    <property type="entry name" value="AMP-bd_C_sf"/>
</dbReference>
<feature type="region of interest" description="Disordered" evidence="1">
    <location>
        <begin position="529"/>
        <end position="552"/>
    </location>
</feature>
<dbReference type="Gene3D" id="3.40.50.12780">
    <property type="entry name" value="N-terminal domain of ligase-like"/>
    <property type="match status" value="1"/>
</dbReference>
<dbReference type="InterPro" id="IPR042099">
    <property type="entry name" value="ANL_N_sf"/>
</dbReference>
<protein>
    <submittedName>
        <fullName evidence="4">Class I adenylate-forming enzyme family protein</fullName>
    </submittedName>
</protein>
<evidence type="ECO:0000313" key="5">
    <source>
        <dbReference type="Proteomes" id="UP001564626"/>
    </source>
</evidence>
<dbReference type="InterPro" id="IPR000873">
    <property type="entry name" value="AMP-dep_synth/lig_dom"/>
</dbReference>
<reference evidence="4 5" key="1">
    <citation type="submission" date="2024-08" db="EMBL/GenBank/DDBJ databases">
        <title>Genome mining of Saccharopolyspora cebuensis PGLac3 from Nigerian medicinal plant.</title>
        <authorList>
            <person name="Ezeobiora C.E."/>
            <person name="Igbokwe N.H."/>
            <person name="Amin D.H."/>
            <person name="Mendie U.E."/>
        </authorList>
    </citation>
    <scope>NUCLEOTIDE SEQUENCE [LARGE SCALE GENOMIC DNA]</scope>
    <source>
        <strain evidence="4 5">PGLac3</strain>
    </source>
</reference>
<dbReference type="EMBL" id="JBGEHV010000002">
    <property type="protein sequence ID" value="MEY8038050.1"/>
    <property type="molecule type" value="Genomic_DNA"/>
</dbReference>
<organism evidence="4 5">
    <name type="scientific">Saccharopolyspora cebuensis</name>
    <dbReference type="NCBI Taxonomy" id="418759"/>
    <lineage>
        <taxon>Bacteria</taxon>
        <taxon>Bacillati</taxon>
        <taxon>Actinomycetota</taxon>
        <taxon>Actinomycetes</taxon>
        <taxon>Pseudonocardiales</taxon>
        <taxon>Pseudonocardiaceae</taxon>
        <taxon>Saccharopolyspora</taxon>
    </lineage>
</organism>
<sequence>MWTSTSDLAIGDRVPPELRAEWVRRGDCPGRDVHALFTDGVRRHPDRAAVVDADGVLDYAGLDREVRRVAAALTRAGLGERDVVGIRLPNGRRMVVAELAVAAIGAVALPYPAGRGSRDTTSLLGRSRATGAIFGARDDAADAAALPHLRAVRTFGAGPGDWPELDAAPEAPDWRAAPVDPEAPVRILVTSGSEAEPKMIAYSHNAMVGGRANYVRALHQDGPMRALVLMPLASSYGSLASHVGIAALGATIVLPERFDPAAALALAARHRITHLFGVPTMLRRLAEHPDVPELPALRAVVSSSAPLPEVTARRCTERFGRPVISVYGSSDGINCHTAATGPDPAAGTGRPDPAVAEIRVVDPAGRPVPPGEPGEIQARGPMTPLCYVAAPELDARYRTGDGWVRSGDRGLLDERGRLHVLGRIKQVVVRGGYNISPAEVEREIGAHPAVVEVACVPVPDEDLGERLCACISQVEGTPELTLPELTAFLESERGLERRKLPELLLLLPGLPVAPTGKVCRRTTAALAEQHTTEQGATAERTAEERTTAKGTT</sequence>
<name>A0ABV4CAB2_9PSEU</name>
<dbReference type="InterPro" id="IPR050237">
    <property type="entry name" value="ATP-dep_AMP-bd_enzyme"/>
</dbReference>
<proteinExistence type="predicted"/>
<dbReference type="Gene3D" id="3.30.300.30">
    <property type="match status" value="1"/>
</dbReference>
<feature type="domain" description="AMP-dependent synthetase/ligase" evidence="2">
    <location>
        <begin position="39"/>
        <end position="387"/>
    </location>
</feature>
<dbReference type="SUPFAM" id="SSF56801">
    <property type="entry name" value="Acetyl-CoA synthetase-like"/>
    <property type="match status" value="1"/>
</dbReference>
<evidence type="ECO:0000259" key="2">
    <source>
        <dbReference type="Pfam" id="PF00501"/>
    </source>
</evidence>
<evidence type="ECO:0000259" key="3">
    <source>
        <dbReference type="Pfam" id="PF13193"/>
    </source>
</evidence>
<dbReference type="InterPro" id="IPR025110">
    <property type="entry name" value="AMP-bd_C"/>
</dbReference>
<dbReference type="PANTHER" id="PTHR43767:SF1">
    <property type="entry name" value="NONRIBOSOMAL PEPTIDE SYNTHASE PES1 (EUROFUNG)-RELATED"/>
    <property type="match status" value="1"/>
</dbReference>
<dbReference type="Proteomes" id="UP001564626">
    <property type="component" value="Unassembled WGS sequence"/>
</dbReference>
<dbReference type="PANTHER" id="PTHR43767">
    <property type="entry name" value="LONG-CHAIN-FATTY-ACID--COA LIGASE"/>
    <property type="match status" value="1"/>
</dbReference>
<evidence type="ECO:0000256" key="1">
    <source>
        <dbReference type="SAM" id="MobiDB-lite"/>
    </source>
</evidence>
<evidence type="ECO:0000313" key="4">
    <source>
        <dbReference type="EMBL" id="MEY8038050.1"/>
    </source>
</evidence>
<dbReference type="RefSeq" id="WP_345361397.1">
    <property type="nucleotide sequence ID" value="NZ_BAABII010000005.1"/>
</dbReference>
<accession>A0ABV4CAB2</accession>
<keyword evidence="5" id="KW-1185">Reference proteome</keyword>
<dbReference type="Pfam" id="PF13193">
    <property type="entry name" value="AMP-binding_C"/>
    <property type="match status" value="1"/>
</dbReference>
<dbReference type="Pfam" id="PF00501">
    <property type="entry name" value="AMP-binding"/>
    <property type="match status" value="1"/>
</dbReference>
<comment type="caution">
    <text evidence="4">The sequence shown here is derived from an EMBL/GenBank/DDBJ whole genome shotgun (WGS) entry which is preliminary data.</text>
</comment>
<feature type="compositionally biased region" description="Basic and acidic residues" evidence="1">
    <location>
        <begin position="540"/>
        <end position="552"/>
    </location>
</feature>
<gene>
    <name evidence="4" type="ORF">AB8O55_01445</name>
</gene>